<dbReference type="NCBIfam" id="TIGR00537">
    <property type="entry name" value="hemK_rel_arch"/>
    <property type="match status" value="1"/>
</dbReference>
<protein>
    <submittedName>
        <fullName evidence="6">Methyltransferase</fullName>
    </submittedName>
</protein>
<evidence type="ECO:0000256" key="3">
    <source>
        <dbReference type="ARBA" id="ARBA00022679"/>
    </source>
</evidence>
<dbReference type="InterPro" id="IPR007848">
    <property type="entry name" value="Small_mtfrase_dom"/>
</dbReference>
<keyword evidence="2 6" id="KW-0489">Methyltransferase</keyword>
<organism evidence="6 7">
    <name type="scientific">Actinokineospora xionganensis</name>
    <dbReference type="NCBI Taxonomy" id="2684470"/>
    <lineage>
        <taxon>Bacteria</taxon>
        <taxon>Bacillati</taxon>
        <taxon>Actinomycetota</taxon>
        <taxon>Actinomycetes</taxon>
        <taxon>Pseudonocardiales</taxon>
        <taxon>Pseudonocardiaceae</taxon>
        <taxon>Actinokineospora</taxon>
    </lineage>
</organism>
<dbReference type="InterPro" id="IPR029063">
    <property type="entry name" value="SAM-dependent_MTases_sf"/>
</dbReference>
<dbReference type="EMBL" id="JABVED010000008">
    <property type="protein sequence ID" value="MBC6448742.1"/>
    <property type="molecule type" value="Genomic_DNA"/>
</dbReference>
<comment type="similarity">
    <text evidence="1">Belongs to the eukaryotic/archaeal PrmC-related family.</text>
</comment>
<evidence type="ECO:0000256" key="2">
    <source>
        <dbReference type="ARBA" id="ARBA00022603"/>
    </source>
</evidence>
<sequence length="221" mass="23088">MFLLRPPGVYRPQSDTSLLLDAFEASAIPPGGTVLDVGTGTGAIAIAAAKAGARHVTAADVSLKAVITARLNAKLRGARVFVEHGDALDLAAGRKFDLILANPPYVPASAPEPPKHGPARAWDAGHSGRAILDRLCVLAPDLLAPNGTLLLVHSGLCDADKTLHQLRGGGLKAAVVARQDEPFGPVMNGRIDLLESRGLVAPGSRHEELVVIRADRVTQPR</sequence>
<evidence type="ECO:0000256" key="4">
    <source>
        <dbReference type="ARBA" id="ARBA00022691"/>
    </source>
</evidence>
<evidence type="ECO:0000256" key="1">
    <source>
        <dbReference type="ARBA" id="ARBA00006149"/>
    </source>
</evidence>
<dbReference type="SUPFAM" id="SSF53335">
    <property type="entry name" value="S-adenosyl-L-methionine-dependent methyltransferases"/>
    <property type="match status" value="1"/>
</dbReference>
<evidence type="ECO:0000313" key="7">
    <source>
        <dbReference type="Proteomes" id="UP000734823"/>
    </source>
</evidence>
<feature type="domain" description="Methyltransferase small" evidence="5">
    <location>
        <begin position="15"/>
        <end position="106"/>
    </location>
</feature>
<gene>
    <name evidence="6" type="ORF">GPZ80_16335</name>
</gene>
<keyword evidence="4" id="KW-0949">S-adenosyl-L-methionine</keyword>
<dbReference type="RefSeq" id="WP_187221211.1">
    <property type="nucleotide sequence ID" value="NZ_JABVED010000008.1"/>
</dbReference>
<dbReference type="PROSITE" id="PS00092">
    <property type="entry name" value="N6_MTASE"/>
    <property type="match status" value="1"/>
</dbReference>
<dbReference type="PANTHER" id="PTHR45875:SF1">
    <property type="entry name" value="METHYLTRANSFERASE N6AMT1"/>
    <property type="match status" value="1"/>
</dbReference>
<dbReference type="PANTHER" id="PTHR45875">
    <property type="entry name" value="METHYLTRANSFERASE N6AMT1"/>
    <property type="match status" value="1"/>
</dbReference>
<dbReference type="Proteomes" id="UP000734823">
    <property type="component" value="Unassembled WGS sequence"/>
</dbReference>
<keyword evidence="3" id="KW-0808">Transferase</keyword>
<accession>A0ABR7L7S4</accession>
<reference evidence="6 7" key="1">
    <citation type="submission" date="2020-06" db="EMBL/GenBank/DDBJ databases">
        <title>Actinokineospora xiongansis sp. nov., isolated from soil of Baiyangdian.</title>
        <authorList>
            <person name="Zhang X."/>
        </authorList>
    </citation>
    <scope>NUCLEOTIDE SEQUENCE [LARGE SCALE GENOMIC DNA]</scope>
    <source>
        <strain evidence="6 7">HBU206404</strain>
    </source>
</reference>
<evidence type="ECO:0000259" key="5">
    <source>
        <dbReference type="Pfam" id="PF05175"/>
    </source>
</evidence>
<evidence type="ECO:0000313" key="6">
    <source>
        <dbReference type="EMBL" id="MBC6448742.1"/>
    </source>
</evidence>
<dbReference type="Gene3D" id="3.40.50.150">
    <property type="entry name" value="Vaccinia Virus protein VP39"/>
    <property type="match status" value="1"/>
</dbReference>
<dbReference type="InterPro" id="IPR052190">
    <property type="entry name" value="Euk-Arch_PrmC-MTase"/>
</dbReference>
<dbReference type="GO" id="GO:0008168">
    <property type="term" value="F:methyltransferase activity"/>
    <property type="evidence" value="ECO:0007669"/>
    <property type="project" value="UniProtKB-KW"/>
</dbReference>
<dbReference type="InterPro" id="IPR002052">
    <property type="entry name" value="DNA_methylase_N6_adenine_CS"/>
</dbReference>
<dbReference type="Pfam" id="PF05175">
    <property type="entry name" value="MTS"/>
    <property type="match status" value="1"/>
</dbReference>
<comment type="caution">
    <text evidence="6">The sequence shown here is derived from an EMBL/GenBank/DDBJ whole genome shotgun (WGS) entry which is preliminary data.</text>
</comment>
<proteinExistence type="inferred from homology"/>
<name>A0ABR7L7S4_9PSEU</name>
<keyword evidence="7" id="KW-1185">Reference proteome</keyword>
<dbReference type="GO" id="GO:0032259">
    <property type="term" value="P:methylation"/>
    <property type="evidence" value="ECO:0007669"/>
    <property type="project" value="UniProtKB-KW"/>
</dbReference>
<dbReference type="InterPro" id="IPR004557">
    <property type="entry name" value="PrmC-related"/>
</dbReference>